<dbReference type="PANTHER" id="PTHR14167:SF76">
    <property type="entry name" value="ENDOPHILIN B, ISOFORM A"/>
    <property type="match status" value="1"/>
</dbReference>
<dbReference type="PANTHER" id="PTHR14167">
    <property type="entry name" value="SH3 DOMAIN-CONTAINING"/>
    <property type="match status" value="1"/>
</dbReference>
<evidence type="ECO:0000256" key="2">
    <source>
        <dbReference type="ARBA" id="ARBA00022443"/>
    </source>
</evidence>
<dbReference type="SMART" id="SM00721">
    <property type="entry name" value="BAR"/>
    <property type="match status" value="1"/>
</dbReference>
<keyword evidence="8" id="KW-1185">Reference proteome</keyword>
<dbReference type="Pfam" id="PF14604">
    <property type="entry name" value="SH3_9"/>
    <property type="match status" value="1"/>
</dbReference>
<sequence length="367" mass="41209">MTSQTMENVKKFAGQAGTFFTRARQYTEEKLGSAEKTELDAQFENLQQRADRTKLWTERILSRTEAVLQPNPSRRMEDFLNTKLDRKVQDRETNFDGCGATMIEAGNELGPGTQYGAALVQCGSTQKKMGQFEKEFMQSAITNFINPLHNFLDADMKTISKERKILENKRLDLDAAKGKLRKAKSPESSKLPNSEDLIRTAEAELRVAQSEFDRQYEITKLLLEGISSAHSNHLSRLQYFIEAQQAYYEQCLKAMTELQSQMANIPGSLGNIRPYNPPQAAGNSSTTPSAPPIGGDILQDSPTDPQSGRRKARVLYDYDASDPTELSCLADEVMTVYSLPGMDKDWMMAERGSQQGRVPLTYLEMIS</sequence>
<dbReference type="SMART" id="SM00326">
    <property type="entry name" value="SH3"/>
    <property type="match status" value="1"/>
</dbReference>
<comment type="similarity">
    <text evidence="1">Belongs to the endophilin family.</text>
</comment>
<reference evidence="7" key="1">
    <citation type="submission" date="2022-11" db="UniProtKB">
        <authorList>
            <consortium name="EnsemblMetazoa"/>
        </authorList>
    </citation>
    <scope>IDENTIFICATION</scope>
</reference>
<dbReference type="GeneID" id="119734213"/>
<dbReference type="Pfam" id="PF03114">
    <property type="entry name" value="BAR"/>
    <property type="match status" value="1"/>
</dbReference>
<feature type="domain" description="BAR" evidence="6">
    <location>
        <begin position="28"/>
        <end position="271"/>
    </location>
</feature>
<evidence type="ECO:0000259" key="5">
    <source>
        <dbReference type="PROSITE" id="PS50002"/>
    </source>
</evidence>
<dbReference type="EnsemblMetazoa" id="XM_038207576.1">
    <property type="protein sequence ID" value="XP_038063504.1"/>
    <property type="gene ID" value="LOC119734213"/>
</dbReference>
<dbReference type="InterPro" id="IPR027267">
    <property type="entry name" value="AH/BAR_dom_sf"/>
</dbReference>
<evidence type="ECO:0000256" key="3">
    <source>
        <dbReference type="PROSITE-ProRule" id="PRU00192"/>
    </source>
</evidence>
<organism evidence="7 8">
    <name type="scientific">Patiria miniata</name>
    <name type="common">Bat star</name>
    <name type="synonym">Asterina miniata</name>
    <dbReference type="NCBI Taxonomy" id="46514"/>
    <lineage>
        <taxon>Eukaryota</taxon>
        <taxon>Metazoa</taxon>
        <taxon>Echinodermata</taxon>
        <taxon>Eleutherozoa</taxon>
        <taxon>Asterozoa</taxon>
        <taxon>Asteroidea</taxon>
        <taxon>Valvatacea</taxon>
        <taxon>Valvatida</taxon>
        <taxon>Asterinidae</taxon>
        <taxon>Patiria</taxon>
    </lineage>
</organism>
<dbReference type="Gene3D" id="1.20.1270.60">
    <property type="entry name" value="Arfaptin homology (AH) domain/BAR domain"/>
    <property type="match status" value="1"/>
</dbReference>
<evidence type="ECO:0008006" key="9">
    <source>
        <dbReference type="Google" id="ProtNLM"/>
    </source>
</evidence>
<dbReference type="GO" id="GO:0005737">
    <property type="term" value="C:cytoplasm"/>
    <property type="evidence" value="ECO:0007669"/>
    <property type="project" value="InterPro"/>
</dbReference>
<proteinExistence type="inferred from homology"/>
<evidence type="ECO:0000313" key="8">
    <source>
        <dbReference type="Proteomes" id="UP000887568"/>
    </source>
</evidence>
<dbReference type="OMA" id="MNIHLPN"/>
<dbReference type="SUPFAM" id="SSF50044">
    <property type="entry name" value="SH3-domain"/>
    <property type="match status" value="1"/>
</dbReference>
<dbReference type="CDD" id="cd11802">
    <property type="entry name" value="SH3_Endophilin_B"/>
    <property type="match status" value="1"/>
</dbReference>
<evidence type="ECO:0000313" key="7">
    <source>
        <dbReference type="EnsemblMetazoa" id="XP_038063504.1"/>
    </source>
</evidence>
<dbReference type="RefSeq" id="XP_038063504.1">
    <property type="nucleotide sequence ID" value="XM_038207576.1"/>
</dbReference>
<accession>A0A914AJB9</accession>
<dbReference type="Gene3D" id="2.30.30.40">
    <property type="entry name" value="SH3 Domains"/>
    <property type="match status" value="1"/>
</dbReference>
<dbReference type="PROSITE" id="PS51021">
    <property type="entry name" value="BAR"/>
    <property type="match status" value="1"/>
</dbReference>
<dbReference type="GO" id="GO:0016020">
    <property type="term" value="C:membrane"/>
    <property type="evidence" value="ECO:0007669"/>
    <property type="project" value="TreeGrafter"/>
</dbReference>
<name>A0A914AJB9_PATMI</name>
<dbReference type="InterPro" id="IPR001452">
    <property type="entry name" value="SH3_domain"/>
</dbReference>
<keyword evidence="2 3" id="KW-0728">SH3 domain</keyword>
<dbReference type="PROSITE" id="PS50002">
    <property type="entry name" value="SH3"/>
    <property type="match status" value="1"/>
</dbReference>
<protein>
    <recommendedName>
        <fullName evidence="9">Endophilin-B1</fullName>
    </recommendedName>
</protein>
<feature type="region of interest" description="Disordered" evidence="4">
    <location>
        <begin position="269"/>
        <end position="310"/>
    </location>
</feature>
<feature type="domain" description="SH3" evidence="5">
    <location>
        <begin position="307"/>
        <end position="367"/>
    </location>
</feature>
<dbReference type="InterPro" id="IPR050384">
    <property type="entry name" value="Endophilin_SH3RF"/>
</dbReference>
<dbReference type="AlphaFoldDB" id="A0A914AJB9"/>
<evidence type="ECO:0000256" key="1">
    <source>
        <dbReference type="ARBA" id="ARBA00006697"/>
    </source>
</evidence>
<evidence type="ECO:0000259" key="6">
    <source>
        <dbReference type="PROSITE" id="PS51021"/>
    </source>
</evidence>
<evidence type="ECO:0000256" key="4">
    <source>
        <dbReference type="SAM" id="MobiDB-lite"/>
    </source>
</evidence>
<dbReference type="InterPro" id="IPR004148">
    <property type="entry name" value="BAR_dom"/>
</dbReference>
<dbReference type="Proteomes" id="UP000887568">
    <property type="component" value="Unplaced"/>
</dbReference>
<dbReference type="InterPro" id="IPR036028">
    <property type="entry name" value="SH3-like_dom_sf"/>
</dbReference>
<dbReference type="SUPFAM" id="SSF103657">
    <property type="entry name" value="BAR/IMD domain-like"/>
    <property type="match status" value="1"/>
</dbReference>
<dbReference type="CDD" id="cd07594">
    <property type="entry name" value="BAR_Endophilin_B"/>
    <property type="match status" value="1"/>
</dbReference>
<dbReference type="GO" id="GO:0061024">
    <property type="term" value="P:membrane organization"/>
    <property type="evidence" value="ECO:0007669"/>
    <property type="project" value="TreeGrafter"/>
</dbReference>
<dbReference type="OrthoDB" id="14167at2759"/>